<feature type="compositionally biased region" description="Polar residues" evidence="9">
    <location>
        <begin position="539"/>
        <end position="559"/>
    </location>
</feature>
<dbReference type="InterPro" id="IPR036420">
    <property type="entry name" value="BRCT_dom_sf"/>
</dbReference>
<dbReference type="Gene3D" id="3.30.460.10">
    <property type="entry name" value="Beta Polymerase, domain 2"/>
    <property type="match status" value="1"/>
</dbReference>
<dbReference type="Pfam" id="PF14792">
    <property type="entry name" value="DNA_pol_B_palm"/>
    <property type="match status" value="1"/>
</dbReference>
<dbReference type="GO" id="GO:0003677">
    <property type="term" value="F:DNA binding"/>
    <property type="evidence" value="ECO:0007669"/>
    <property type="project" value="InterPro"/>
</dbReference>
<evidence type="ECO:0000256" key="5">
    <source>
        <dbReference type="ARBA" id="ARBA00022695"/>
    </source>
</evidence>
<keyword evidence="6" id="KW-0235">DNA replication</keyword>
<dbReference type="GO" id="GO:0003887">
    <property type="term" value="F:DNA-directed DNA polymerase activity"/>
    <property type="evidence" value="ECO:0007669"/>
    <property type="project" value="InterPro"/>
</dbReference>
<evidence type="ECO:0000256" key="9">
    <source>
        <dbReference type="SAM" id="MobiDB-lite"/>
    </source>
</evidence>
<dbReference type="InterPro" id="IPR043519">
    <property type="entry name" value="NT_sf"/>
</dbReference>
<dbReference type="SMART" id="SM00483">
    <property type="entry name" value="POLXc"/>
    <property type="match status" value="1"/>
</dbReference>
<dbReference type="InterPro" id="IPR028207">
    <property type="entry name" value="DNA_pol_B_palm_palm"/>
</dbReference>
<keyword evidence="3" id="KW-0237">DNA synthesis</keyword>
<dbReference type="InterPro" id="IPR029398">
    <property type="entry name" value="PolB_thumb"/>
</dbReference>
<dbReference type="SUPFAM" id="SSF81301">
    <property type="entry name" value="Nucleotidyltransferase"/>
    <property type="match status" value="1"/>
</dbReference>
<feature type="compositionally biased region" description="Low complexity" evidence="9">
    <location>
        <begin position="158"/>
        <end position="167"/>
    </location>
</feature>
<feature type="region of interest" description="Disordered" evidence="9">
    <location>
        <begin position="139"/>
        <end position="214"/>
    </location>
</feature>
<evidence type="ECO:0000256" key="8">
    <source>
        <dbReference type="PIRSR" id="PIRSR622312-50"/>
    </source>
</evidence>
<dbReference type="InterPro" id="IPR001357">
    <property type="entry name" value="BRCT_dom"/>
</dbReference>
<dbReference type="CDD" id="cd22671">
    <property type="entry name" value="FHA_APTX-like"/>
    <property type="match status" value="1"/>
</dbReference>
<dbReference type="InterPro" id="IPR018944">
    <property type="entry name" value="DNA_pol_lambd_fingers_domain"/>
</dbReference>
<dbReference type="Gene3D" id="3.40.50.10190">
    <property type="entry name" value="BRCT domain"/>
    <property type="match status" value="1"/>
</dbReference>
<feature type="domain" description="BRCT" evidence="10">
    <location>
        <begin position="220"/>
        <end position="328"/>
    </location>
</feature>
<dbReference type="GO" id="GO:0006303">
    <property type="term" value="P:double-strand break repair via nonhomologous end joining"/>
    <property type="evidence" value="ECO:0007669"/>
    <property type="project" value="TreeGrafter"/>
</dbReference>
<dbReference type="Gene3D" id="1.10.150.110">
    <property type="entry name" value="DNA polymerase beta, N-terminal domain-like"/>
    <property type="match status" value="1"/>
</dbReference>
<keyword evidence="4" id="KW-0808">Transferase</keyword>
<dbReference type="SUPFAM" id="SSF81585">
    <property type="entry name" value="PsbU/PolX domain-like"/>
    <property type="match status" value="1"/>
</dbReference>
<proteinExistence type="predicted"/>
<feature type="active site" description="Nucleophile; Schiff-base intermediate with DNA; for 5'-dRP lyase activity" evidence="8">
    <location>
        <position position="659"/>
    </location>
</feature>
<evidence type="ECO:0000256" key="4">
    <source>
        <dbReference type="ARBA" id="ARBA00022679"/>
    </source>
</evidence>
<dbReference type="Pfam" id="PF14791">
    <property type="entry name" value="DNA_pol_B_thumb"/>
    <property type="match status" value="1"/>
</dbReference>
<dbReference type="SUPFAM" id="SSF47802">
    <property type="entry name" value="DNA polymerase beta, N-terminal domain-like"/>
    <property type="match status" value="1"/>
</dbReference>
<dbReference type="Gene3D" id="2.60.200.20">
    <property type="match status" value="1"/>
</dbReference>
<comment type="caution">
    <text evidence="11">The sequence shown here is derived from an EMBL/GenBank/DDBJ whole genome shotgun (WGS) entry which is preliminary data.</text>
</comment>
<evidence type="ECO:0000313" key="11">
    <source>
        <dbReference type="EMBL" id="KAK9838810.1"/>
    </source>
</evidence>
<keyword evidence="7" id="KW-0456">Lyase</keyword>
<dbReference type="InterPro" id="IPR022312">
    <property type="entry name" value="DNA_pol_X"/>
</dbReference>
<dbReference type="InterPro" id="IPR002054">
    <property type="entry name" value="DNA-dir_DNA_pol_X"/>
</dbReference>
<dbReference type="InterPro" id="IPR037160">
    <property type="entry name" value="DNA_Pol_thumb_sf"/>
</dbReference>
<dbReference type="Proteomes" id="UP001438707">
    <property type="component" value="Unassembled WGS sequence"/>
</dbReference>
<dbReference type="SUPFAM" id="SSF52113">
    <property type="entry name" value="BRCT domain"/>
    <property type="match status" value="1"/>
</dbReference>
<dbReference type="AlphaFoldDB" id="A0AAW1RYK3"/>
<dbReference type="InterPro" id="IPR027421">
    <property type="entry name" value="DNA_pol_lamdba_lyase_dom_sf"/>
</dbReference>
<keyword evidence="5" id="KW-0548">Nucleotidyltransferase</keyword>
<evidence type="ECO:0000259" key="10">
    <source>
        <dbReference type="PROSITE" id="PS50172"/>
    </source>
</evidence>
<dbReference type="Gene3D" id="1.10.150.20">
    <property type="entry name" value="5' to 3' exonuclease, C-terminal subdomain"/>
    <property type="match status" value="1"/>
</dbReference>
<dbReference type="PANTHER" id="PTHR11276">
    <property type="entry name" value="DNA POLYMERASE TYPE-X FAMILY MEMBER"/>
    <property type="match status" value="1"/>
</dbReference>
<keyword evidence="12" id="KW-1185">Reference proteome</keyword>
<comment type="cofactor">
    <cofactor evidence="1">
        <name>Mn(2+)</name>
        <dbReference type="ChEBI" id="CHEBI:29035"/>
    </cofactor>
</comment>
<reference evidence="11 12" key="1">
    <citation type="journal article" date="2024" name="Nat. Commun.">
        <title>Phylogenomics reveals the evolutionary origins of lichenization in chlorophyte algae.</title>
        <authorList>
            <person name="Puginier C."/>
            <person name="Libourel C."/>
            <person name="Otte J."/>
            <person name="Skaloud P."/>
            <person name="Haon M."/>
            <person name="Grisel S."/>
            <person name="Petersen M."/>
            <person name="Berrin J.G."/>
            <person name="Delaux P.M."/>
            <person name="Dal Grande F."/>
            <person name="Keller J."/>
        </authorList>
    </citation>
    <scope>NUCLEOTIDE SEQUENCE [LARGE SCALE GENOMIC DNA]</scope>
    <source>
        <strain evidence="11 12">SAG 2145</strain>
    </source>
</reference>
<feature type="compositionally biased region" description="Polar residues" evidence="9">
    <location>
        <begin position="169"/>
        <end position="178"/>
    </location>
</feature>
<feature type="compositionally biased region" description="Polar residues" evidence="9">
    <location>
        <begin position="147"/>
        <end position="157"/>
    </location>
</feature>
<dbReference type="EMBL" id="JALJOS010000005">
    <property type="protein sequence ID" value="KAK9838810.1"/>
    <property type="molecule type" value="Genomic_DNA"/>
</dbReference>
<dbReference type="PROSITE" id="PS50172">
    <property type="entry name" value="BRCT"/>
    <property type="match status" value="1"/>
</dbReference>
<evidence type="ECO:0000256" key="7">
    <source>
        <dbReference type="ARBA" id="ARBA00023239"/>
    </source>
</evidence>
<protein>
    <recommendedName>
        <fullName evidence="2">DNA polymerase lambda</fullName>
    </recommendedName>
</protein>
<feature type="region of interest" description="Disordered" evidence="9">
    <location>
        <begin position="341"/>
        <end position="392"/>
    </location>
</feature>
<dbReference type="GO" id="GO:0005634">
    <property type="term" value="C:nucleus"/>
    <property type="evidence" value="ECO:0007669"/>
    <property type="project" value="TreeGrafter"/>
</dbReference>
<dbReference type="Pfam" id="PF10391">
    <property type="entry name" value="DNA_pol_lambd_f"/>
    <property type="match status" value="1"/>
</dbReference>
<sequence>MLSLQSLDRRDRCINIQEGLTRSLGRGKGSGIDDSTVSSKHAAVATVRGSDGSLVLNITAKDAVRVKLPGKESTAKLVPGSSIQVKAGTQIFLRANGRYGFIVEKQPMLSHAASEPEASEPSLKRPRKDYEACAAARKGHLKPVPESTAQASSLQAKSSHVGSSPSSGIAHQSSTINHSSEKPGEHLHEQQHQQQPAAQPDFVVPGELPDSMAMQNGDKAQSLLFQGQHVVFWERSHMRLLMDRMKQVGAILQDSIDNSTSLVISPRILSADDVVNKLRALPEDMGTVPFTYHKRQLRFPRGIDFVEKEYLVQCLAQNQRMPTGPFCIHLQLLALDPYAGEDTTSKQCSQQDQKVDAKVAPEAPMPGTADGRSVQAAAPPSTPEKGHPASAGRGMIAQGLAMLKEVSSPEPAPKAPVRAQVPDSMRFASYGHWYETMRHMEAMRELGEGHLDWACGSASAGFCPSVWAQSSNKGPASMFDGPQPADDKPRFTGGETGITWGSQGVWEEPWAPASAAETLQLLDANWNSLKAPRSRIKRASTTPSQGIVPSATQGTSQMLLNPDSESEQGEALDKGSLSDSSDETGPSINTVCSHAACRAQTTCVIAELETIRDNYTKGRDQFQIKAMERTIHAVKALEKALARPANVDELDIGSKSREKLKEIITTGSFRRNHSHAQDEHRKTVQLFVEVWGVAESSGERFWREGCRSLDDLRRRPDLTETQVVGLKYFADLKHRIPRDEVQMAEGIIRKAVVDILPSKRIDDTKDPLYAYCMGSYLRGKPATGDIDFMLVPPASLGKLPCGPLLQKLLTRLLEVGLLVDELDPTRLRVPEEHEGSASWMGIARPPGSPHFRRIDIKVYPSRTLPFVINHFTGSRDFNRALRHWANTACKAQAQAQNDSATSFHLSDSFLCPAVRLPVDKRPASGARDVALGPLVPATCETDIFRALGLSYVPANMRFFGDNFQ</sequence>
<organism evidence="11 12">
    <name type="scientific">Apatococcus lobatus</name>
    <dbReference type="NCBI Taxonomy" id="904363"/>
    <lineage>
        <taxon>Eukaryota</taxon>
        <taxon>Viridiplantae</taxon>
        <taxon>Chlorophyta</taxon>
        <taxon>core chlorophytes</taxon>
        <taxon>Trebouxiophyceae</taxon>
        <taxon>Chlorellales</taxon>
        <taxon>Chlorellaceae</taxon>
        <taxon>Apatococcus</taxon>
    </lineage>
</organism>
<feature type="region of interest" description="Disordered" evidence="9">
    <location>
        <begin position="533"/>
        <end position="585"/>
    </location>
</feature>
<dbReference type="PANTHER" id="PTHR11276:SF28">
    <property type="entry name" value="DNA POLYMERASE LAMBDA"/>
    <property type="match status" value="1"/>
</dbReference>
<dbReference type="Gene3D" id="3.30.210.10">
    <property type="entry name" value="DNA polymerase, thumb domain"/>
    <property type="match status" value="1"/>
</dbReference>
<evidence type="ECO:0000256" key="3">
    <source>
        <dbReference type="ARBA" id="ARBA00022634"/>
    </source>
</evidence>
<evidence type="ECO:0000256" key="1">
    <source>
        <dbReference type="ARBA" id="ARBA00001936"/>
    </source>
</evidence>
<feature type="compositionally biased region" description="Basic and acidic residues" evidence="9">
    <location>
        <begin position="179"/>
        <end position="191"/>
    </location>
</feature>
<name>A0AAW1RYK3_9CHLO</name>
<evidence type="ECO:0000256" key="6">
    <source>
        <dbReference type="ARBA" id="ARBA00022705"/>
    </source>
</evidence>
<evidence type="ECO:0000256" key="2">
    <source>
        <dbReference type="ARBA" id="ARBA00016513"/>
    </source>
</evidence>
<dbReference type="InterPro" id="IPR002008">
    <property type="entry name" value="DNA_pol_X_beta-like"/>
</dbReference>
<accession>A0AAW1RYK3</accession>
<gene>
    <name evidence="11" type="ORF">WJX74_003783</name>
</gene>
<evidence type="ECO:0000313" key="12">
    <source>
        <dbReference type="Proteomes" id="UP001438707"/>
    </source>
</evidence>
<dbReference type="PRINTS" id="PR00870">
    <property type="entry name" value="DNAPOLXBETA"/>
</dbReference>
<dbReference type="GO" id="GO:0016829">
    <property type="term" value="F:lyase activity"/>
    <property type="evidence" value="ECO:0007669"/>
    <property type="project" value="UniProtKB-KW"/>
</dbReference>
<dbReference type="PRINTS" id="PR00869">
    <property type="entry name" value="DNAPOLX"/>
</dbReference>